<comment type="caution">
    <text evidence="8">The sequence shown here is derived from an EMBL/GenBank/DDBJ whole genome shotgun (WGS) entry which is preliminary data.</text>
</comment>
<evidence type="ECO:0000313" key="9">
    <source>
        <dbReference type="Proteomes" id="UP000321413"/>
    </source>
</evidence>
<evidence type="ECO:0000256" key="2">
    <source>
        <dbReference type="ARBA" id="ARBA00022741"/>
    </source>
</evidence>
<feature type="domain" description="Protein kinase" evidence="7">
    <location>
        <begin position="16"/>
        <end position="273"/>
    </location>
</feature>
<gene>
    <name evidence="8" type="ORF">FVD38_22765</name>
</gene>
<accession>A0A5C7FX07</accession>
<dbReference type="SMART" id="SM00220">
    <property type="entry name" value="S_TKc"/>
    <property type="match status" value="1"/>
</dbReference>
<proteinExistence type="predicted"/>
<evidence type="ECO:0000313" key="8">
    <source>
        <dbReference type="EMBL" id="TXF96921.1"/>
    </source>
</evidence>
<dbReference type="EMBL" id="VPFD01000031">
    <property type="protein sequence ID" value="TXF96921.1"/>
    <property type="molecule type" value="Genomic_DNA"/>
</dbReference>
<dbReference type="InterPro" id="IPR019734">
    <property type="entry name" value="TPR_rpt"/>
</dbReference>
<evidence type="ECO:0000256" key="6">
    <source>
        <dbReference type="PROSITE-ProRule" id="PRU10141"/>
    </source>
</evidence>
<evidence type="ECO:0000256" key="4">
    <source>
        <dbReference type="ARBA" id="ARBA00022840"/>
    </source>
</evidence>
<evidence type="ECO:0000256" key="5">
    <source>
        <dbReference type="PROSITE-ProRule" id="PRU00339"/>
    </source>
</evidence>
<dbReference type="CDD" id="cd14014">
    <property type="entry name" value="STKc_PknB_like"/>
    <property type="match status" value="1"/>
</dbReference>
<feature type="repeat" description="TPR" evidence="5">
    <location>
        <begin position="416"/>
        <end position="449"/>
    </location>
</feature>
<sequence length="723" mass="79321">MTSSPDLIATPSNERYRLGKLLGNGGFGDVHEAWDPALQRTVAIKRLKPDLVRDQPDNLLQEARLAASLRHPAFIQIYALEDDGHSKSIVMELVGGQTLHQLLSTTKLSRDQILDIVCQLADAMAQAHAAGLIHGDLKPANLMIEPSGQLRIMDFGLARKIDPLATESGDVLQTQGTIAYLAPEILNGKHPSTLSDIYAVGVMMYEMMRGERPFAHLHGLALAAAQVQSSCAQWNFSADDEQDMVTLVRAMCAPDPTMRIPTMQSLKDAAQKMGELGSTAPTSHTLSSFPSIPVMSRRAWHRFLSYAAGGLLLLCGTVYLSKSVGLPHQWSPPISDAARMSNGIAALRHFDRDGSLDSSIENFGAILEKNPRHAAAAAGMALAYTLRYAGDRSDASWLQRADASAQAALELDDQLSLGYAAKSFVRYQQGKDDESLRFAERALQLDPSNLFALNTKNGALMYLQRYQEAERSIVVAREAHPTERLFIDQLGELRFRQGDYASAEKIFRKSIQLEPDAVYAYANLSAVLQKQGRDDEALEVLQQGLQVRPSGVLYTNLGNALFNRGDYIASARAFEHAVSATKGNSIAHLRWANLADTLRWIPGRERDSQQAYRNAAALTKSLLERAPNDTTLISRMGLYSAKLGDKMTAAQLSQRAVAASPSNPDIRFRAAVAYEITGQRKAALAELTKAQQLGYPTKLIGTEPDLLALRGDPRFDLLRMERE</sequence>
<dbReference type="Gene3D" id="1.10.510.10">
    <property type="entry name" value="Transferase(Phosphotransferase) domain 1"/>
    <property type="match status" value="1"/>
</dbReference>
<feature type="repeat" description="TPR" evidence="5">
    <location>
        <begin position="484"/>
        <end position="517"/>
    </location>
</feature>
<evidence type="ECO:0000259" key="7">
    <source>
        <dbReference type="PROSITE" id="PS50011"/>
    </source>
</evidence>
<evidence type="ECO:0000256" key="3">
    <source>
        <dbReference type="ARBA" id="ARBA00022777"/>
    </source>
</evidence>
<reference evidence="8 9" key="1">
    <citation type="submission" date="2019-08" db="EMBL/GenBank/DDBJ databases">
        <title>Massilia golmudensis sp. nov., isolated from sand in the Qinghai-Tibetan Plateau.</title>
        <authorList>
            <person name="Zhang B."/>
        </authorList>
    </citation>
    <scope>NUCLEOTIDE SEQUENCE [LARGE SCALE GENOMIC DNA]</scope>
    <source>
        <strain evidence="8 9">GEM5</strain>
    </source>
</reference>
<dbReference type="Pfam" id="PF00069">
    <property type="entry name" value="Pkinase"/>
    <property type="match status" value="1"/>
</dbReference>
<feature type="repeat" description="TPR" evidence="5">
    <location>
        <begin position="518"/>
        <end position="551"/>
    </location>
</feature>
<organism evidence="8 9">
    <name type="scientific">Massilia arenae</name>
    <dbReference type="NCBI Taxonomy" id="2603288"/>
    <lineage>
        <taxon>Bacteria</taxon>
        <taxon>Pseudomonadati</taxon>
        <taxon>Pseudomonadota</taxon>
        <taxon>Betaproteobacteria</taxon>
        <taxon>Burkholderiales</taxon>
        <taxon>Oxalobacteraceae</taxon>
        <taxon>Telluria group</taxon>
        <taxon>Massilia</taxon>
    </lineage>
</organism>
<keyword evidence="3 8" id="KW-0418">Kinase</keyword>
<dbReference type="GO" id="GO:0004674">
    <property type="term" value="F:protein serine/threonine kinase activity"/>
    <property type="evidence" value="ECO:0007669"/>
    <property type="project" value="TreeGrafter"/>
</dbReference>
<dbReference type="SMART" id="SM00028">
    <property type="entry name" value="TPR"/>
    <property type="match status" value="6"/>
</dbReference>
<dbReference type="InterPro" id="IPR017441">
    <property type="entry name" value="Protein_kinase_ATP_BS"/>
</dbReference>
<dbReference type="GO" id="GO:0005524">
    <property type="term" value="F:ATP binding"/>
    <property type="evidence" value="ECO:0007669"/>
    <property type="project" value="UniProtKB-UniRule"/>
</dbReference>
<dbReference type="AlphaFoldDB" id="A0A5C7FX07"/>
<name>A0A5C7FX07_9BURK</name>
<feature type="binding site" evidence="6">
    <location>
        <position position="45"/>
    </location>
    <ligand>
        <name>ATP</name>
        <dbReference type="ChEBI" id="CHEBI:30616"/>
    </ligand>
</feature>
<dbReference type="PROSITE" id="PS50005">
    <property type="entry name" value="TPR"/>
    <property type="match status" value="3"/>
</dbReference>
<keyword evidence="9" id="KW-1185">Reference proteome</keyword>
<dbReference type="InterPro" id="IPR011009">
    <property type="entry name" value="Kinase-like_dom_sf"/>
</dbReference>
<dbReference type="RefSeq" id="WP_147936896.1">
    <property type="nucleotide sequence ID" value="NZ_VPFD01000031.1"/>
</dbReference>
<dbReference type="Pfam" id="PF14559">
    <property type="entry name" value="TPR_19"/>
    <property type="match status" value="1"/>
</dbReference>
<keyword evidence="5" id="KW-0802">TPR repeat</keyword>
<dbReference type="SUPFAM" id="SSF48452">
    <property type="entry name" value="TPR-like"/>
    <property type="match status" value="1"/>
</dbReference>
<dbReference type="Gene3D" id="1.25.40.10">
    <property type="entry name" value="Tetratricopeptide repeat domain"/>
    <property type="match status" value="3"/>
</dbReference>
<dbReference type="InterPro" id="IPR000719">
    <property type="entry name" value="Prot_kinase_dom"/>
</dbReference>
<keyword evidence="4 6" id="KW-0067">ATP-binding</keyword>
<dbReference type="PROSITE" id="PS50011">
    <property type="entry name" value="PROTEIN_KINASE_DOM"/>
    <property type="match status" value="1"/>
</dbReference>
<dbReference type="PANTHER" id="PTHR43289">
    <property type="entry name" value="MITOGEN-ACTIVATED PROTEIN KINASE KINASE KINASE 20-RELATED"/>
    <property type="match status" value="1"/>
</dbReference>
<evidence type="ECO:0000256" key="1">
    <source>
        <dbReference type="ARBA" id="ARBA00022679"/>
    </source>
</evidence>
<dbReference type="PROSITE" id="PS00107">
    <property type="entry name" value="PROTEIN_KINASE_ATP"/>
    <property type="match status" value="1"/>
</dbReference>
<dbReference type="InterPro" id="IPR011990">
    <property type="entry name" value="TPR-like_helical_dom_sf"/>
</dbReference>
<dbReference type="Proteomes" id="UP000321413">
    <property type="component" value="Unassembled WGS sequence"/>
</dbReference>
<protein>
    <submittedName>
        <fullName evidence="8">Protein kinase</fullName>
    </submittedName>
</protein>
<keyword evidence="1" id="KW-0808">Transferase</keyword>
<dbReference type="Pfam" id="PF13374">
    <property type="entry name" value="TPR_10"/>
    <property type="match status" value="1"/>
</dbReference>
<dbReference type="PROSITE" id="PS00108">
    <property type="entry name" value="PROTEIN_KINASE_ST"/>
    <property type="match status" value="1"/>
</dbReference>
<dbReference type="PANTHER" id="PTHR43289:SF6">
    <property type="entry name" value="SERINE_THREONINE-PROTEIN KINASE NEKL-3"/>
    <property type="match status" value="1"/>
</dbReference>
<dbReference type="SUPFAM" id="SSF56112">
    <property type="entry name" value="Protein kinase-like (PK-like)"/>
    <property type="match status" value="1"/>
</dbReference>
<dbReference type="InterPro" id="IPR008271">
    <property type="entry name" value="Ser/Thr_kinase_AS"/>
</dbReference>
<keyword evidence="2 6" id="KW-0547">Nucleotide-binding</keyword>